<dbReference type="RefSeq" id="WP_097441389.1">
    <property type="nucleotide sequence ID" value="NZ_NBWU01000001.1"/>
</dbReference>
<dbReference type="AlphaFoldDB" id="A0A2A4GDM6"/>
<reference evidence="2 3" key="1">
    <citation type="submission" date="2017-04" db="EMBL/GenBank/DDBJ databases">
        <title>A new member of the family Flavobacteriaceae isolated from ascidians.</title>
        <authorList>
            <person name="Chen L."/>
        </authorList>
    </citation>
    <scope>NUCLEOTIDE SEQUENCE [LARGE SCALE GENOMIC DNA]</scope>
    <source>
        <strain evidence="2 3">HQA918</strain>
    </source>
</reference>
<feature type="transmembrane region" description="Helical" evidence="1">
    <location>
        <begin position="74"/>
        <end position="94"/>
    </location>
</feature>
<evidence type="ECO:0000313" key="2">
    <source>
        <dbReference type="EMBL" id="PCE65862.1"/>
    </source>
</evidence>
<accession>A0A2A4GDM6</accession>
<sequence>MRNNEQLQIIVRFLALLFAQFLIFNRMDFMGFINPMVYLLFLYWFPIKERPAALLLWSFGLGLLIDLFSDTMAIHTAAILTAAFFRPAIMRFCFGVNYEFQSFKLSQTTKAQKITYLGLLIVVHHIVFFALEAFGWSHFFSISKKVLATALATLVICLLLISLLGRDKS</sequence>
<gene>
    <name evidence="2" type="ORF">B7P33_00745</name>
</gene>
<feature type="transmembrane region" description="Helical" evidence="1">
    <location>
        <begin position="114"/>
        <end position="134"/>
    </location>
</feature>
<keyword evidence="1" id="KW-0472">Membrane</keyword>
<dbReference type="OrthoDB" id="1132160at2"/>
<evidence type="ECO:0000256" key="1">
    <source>
        <dbReference type="SAM" id="Phobius"/>
    </source>
</evidence>
<feature type="transmembrane region" description="Helical" evidence="1">
    <location>
        <begin position="52"/>
        <end position="68"/>
    </location>
</feature>
<proteinExistence type="predicted"/>
<dbReference type="EMBL" id="NBWU01000001">
    <property type="protein sequence ID" value="PCE65862.1"/>
    <property type="molecule type" value="Genomic_DNA"/>
</dbReference>
<feature type="transmembrane region" description="Helical" evidence="1">
    <location>
        <begin position="7"/>
        <end position="23"/>
    </location>
</feature>
<keyword evidence="1" id="KW-0812">Transmembrane</keyword>
<feature type="transmembrane region" description="Helical" evidence="1">
    <location>
        <begin position="29"/>
        <end position="45"/>
    </location>
</feature>
<evidence type="ECO:0000313" key="3">
    <source>
        <dbReference type="Proteomes" id="UP000219559"/>
    </source>
</evidence>
<dbReference type="Proteomes" id="UP000219559">
    <property type="component" value="Unassembled WGS sequence"/>
</dbReference>
<protein>
    <submittedName>
        <fullName evidence="2">Rod shape-determining protein MreD</fullName>
    </submittedName>
</protein>
<keyword evidence="3" id="KW-1185">Reference proteome</keyword>
<feature type="transmembrane region" description="Helical" evidence="1">
    <location>
        <begin position="146"/>
        <end position="165"/>
    </location>
</feature>
<organism evidence="2 3">
    <name type="scientific">Sediminicola luteus</name>
    <dbReference type="NCBI Taxonomy" id="319238"/>
    <lineage>
        <taxon>Bacteria</taxon>
        <taxon>Pseudomonadati</taxon>
        <taxon>Bacteroidota</taxon>
        <taxon>Flavobacteriia</taxon>
        <taxon>Flavobacteriales</taxon>
        <taxon>Flavobacteriaceae</taxon>
        <taxon>Sediminicola</taxon>
    </lineage>
</organism>
<name>A0A2A4GDM6_9FLAO</name>
<comment type="caution">
    <text evidence="2">The sequence shown here is derived from an EMBL/GenBank/DDBJ whole genome shotgun (WGS) entry which is preliminary data.</text>
</comment>
<keyword evidence="1" id="KW-1133">Transmembrane helix</keyword>